<proteinExistence type="predicted"/>
<evidence type="ECO:0000256" key="5">
    <source>
        <dbReference type="ARBA" id="ARBA00023002"/>
    </source>
</evidence>
<dbReference type="PANTHER" id="PTHR43303">
    <property type="entry name" value="NADPH DEHYDROGENASE C23G7.10C-RELATED"/>
    <property type="match status" value="1"/>
</dbReference>
<dbReference type="STRING" id="414048.SAMN04489864_1019"/>
<keyword evidence="4" id="KW-0521">NADP</keyword>
<dbReference type="InterPro" id="IPR044152">
    <property type="entry name" value="YqjM-like"/>
</dbReference>
<evidence type="ECO:0000256" key="2">
    <source>
        <dbReference type="ARBA" id="ARBA00022630"/>
    </source>
</evidence>
<name>A0A1I2SQF8_9SPHI</name>
<comment type="cofactor">
    <cofactor evidence="1">
        <name>FMN</name>
        <dbReference type="ChEBI" id="CHEBI:58210"/>
    </cofactor>
</comment>
<dbReference type="GO" id="GO:0003959">
    <property type="term" value="F:NADPH dehydrogenase activity"/>
    <property type="evidence" value="ECO:0007669"/>
    <property type="project" value="InterPro"/>
</dbReference>
<evidence type="ECO:0000259" key="6">
    <source>
        <dbReference type="Pfam" id="PF00724"/>
    </source>
</evidence>
<evidence type="ECO:0000256" key="4">
    <source>
        <dbReference type="ARBA" id="ARBA00022857"/>
    </source>
</evidence>
<dbReference type="AlphaFoldDB" id="A0A1I2SQF8"/>
<evidence type="ECO:0000256" key="3">
    <source>
        <dbReference type="ARBA" id="ARBA00022643"/>
    </source>
</evidence>
<gene>
    <name evidence="7" type="ORF">SAMN04489864_1019</name>
</gene>
<dbReference type="Pfam" id="PF00724">
    <property type="entry name" value="Oxidored_FMN"/>
    <property type="match status" value="1"/>
</dbReference>
<dbReference type="InterPro" id="IPR001155">
    <property type="entry name" value="OxRdtase_FMN_N"/>
</dbReference>
<accession>A0A1I2SQF8</accession>
<feature type="domain" description="NADH:flavin oxidoreductase/NADH oxidase N-terminal" evidence="6">
    <location>
        <begin position="4"/>
        <end position="336"/>
    </location>
</feature>
<sequence>MSLLFTPLSIKNITLKNRIAVSPMCEYSAINGFANNWHLVHLGSRAVGGAGLVVMEATAVSPEGRISIADLGIWDDEHILKLKEITDFIHENGSVAGIQLAHAGRKASFDIPWQNPLQLDNSNGGWDPVSASAEPFNPTDKTPISLDGKGIAKVKADFKLATQRAIKAGFKVVEIHAAHGYLLHQFLSPLSNHRTDEYGGAFENRIRLLLETVGTVQEVWPKENPLFVRISATDWAEGGWSAAESVELAKLLKVMGVDLIDTSSGGLTLAQQIPISAGYQVQFATAIKAEAKILTGAVGLITNAQQAEAILQNGEADLIFMAREFLRDPYFPLHAAFDLGDDIPWPKQYERAKPRKKHN</sequence>
<keyword evidence="2" id="KW-0285">Flavoprotein</keyword>
<dbReference type="CDD" id="cd02932">
    <property type="entry name" value="OYE_YqiM_FMN"/>
    <property type="match status" value="1"/>
</dbReference>
<evidence type="ECO:0000313" key="7">
    <source>
        <dbReference type="EMBL" id="SFG55105.1"/>
    </source>
</evidence>
<keyword evidence="5" id="KW-0560">Oxidoreductase</keyword>
<dbReference type="SUPFAM" id="SSF51395">
    <property type="entry name" value="FMN-linked oxidoreductases"/>
    <property type="match status" value="1"/>
</dbReference>
<protein>
    <submittedName>
        <fullName evidence="7">2,4-dienoyl-CoA reductase</fullName>
    </submittedName>
</protein>
<evidence type="ECO:0000256" key="1">
    <source>
        <dbReference type="ARBA" id="ARBA00001917"/>
    </source>
</evidence>
<dbReference type="RefSeq" id="WP_090991516.1">
    <property type="nucleotide sequence ID" value="NZ_FOPP01000001.1"/>
</dbReference>
<dbReference type="GO" id="GO:0010181">
    <property type="term" value="F:FMN binding"/>
    <property type="evidence" value="ECO:0007669"/>
    <property type="project" value="InterPro"/>
</dbReference>
<evidence type="ECO:0000313" key="8">
    <source>
        <dbReference type="Proteomes" id="UP000199666"/>
    </source>
</evidence>
<dbReference type="Gene3D" id="3.20.20.70">
    <property type="entry name" value="Aldolase class I"/>
    <property type="match status" value="1"/>
</dbReference>
<dbReference type="InterPro" id="IPR013785">
    <property type="entry name" value="Aldolase_TIM"/>
</dbReference>
<keyword evidence="8" id="KW-1185">Reference proteome</keyword>
<keyword evidence="3" id="KW-0288">FMN</keyword>
<reference evidence="7 8" key="1">
    <citation type="submission" date="2016-10" db="EMBL/GenBank/DDBJ databases">
        <authorList>
            <person name="de Groot N.N."/>
        </authorList>
    </citation>
    <scope>NUCLEOTIDE SEQUENCE [LARGE SCALE GENOMIC DNA]</scope>
    <source>
        <strain evidence="7 8">DSM 18684</strain>
    </source>
</reference>
<dbReference type="GO" id="GO:0050661">
    <property type="term" value="F:NADP binding"/>
    <property type="evidence" value="ECO:0007669"/>
    <property type="project" value="InterPro"/>
</dbReference>
<organism evidence="7 8">
    <name type="scientific">Pedobacter insulae</name>
    <dbReference type="NCBI Taxonomy" id="414048"/>
    <lineage>
        <taxon>Bacteria</taxon>
        <taxon>Pseudomonadati</taxon>
        <taxon>Bacteroidota</taxon>
        <taxon>Sphingobacteriia</taxon>
        <taxon>Sphingobacteriales</taxon>
        <taxon>Sphingobacteriaceae</taxon>
        <taxon>Pedobacter</taxon>
    </lineage>
</organism>
<dbReference type="PANTHER" id="PTHR43303:SF4">
    <property type="entry name" value="NADPH DEHYDROGENASE C23G7.10C-RELATED"/>
    <property type="match status" value="1"/>
</dbReference>
<dbReference type="EMBL" id="FOPP01000001">
    <property type="protein sequence ID" value="SFG55105.1"/>
    <property type="molecule type" value="Genomic_DNA"/>
</dbReference>
<dbReference type="Proteomes" id="UP000199666">
    <property type="component" value="Unassembled WGS sequence"/>
</dbReference>
<dbReference type="OrthoDB" id="9772736at2"/>